<organism evidence="6 7">
    <name type="scientific">Bemisia tabaci</name>
    <name type="common">Sweetpotato whitefly</name>
    <name type="synonym">Aleurodes tabaci</name>
    <dbReference type="NCBI Taxonomy" id="7038"/>
    <lineage>
        <taxon>Eukaryota</taxon>
        <taxon>Metazoa</taxon>
        <taxon>Ecdysozoa</taxon>
        <taxon>Arthropoda</taxon>
        <taxon>Hexapoda</taxon>
        <taxon>Insecta</taxon>
        <taxon>Pterygota</taxon>
        <taxon>Neoptera</taxon>
        <taxon>Paraneoptera</taxon>
        <taxon>Hemiptera</taxon>
        <taxon>Sternorrhyncha</taxon>
        <taxon>Aleyrodoidea</taxon>
        <taxon>Aleyrodidae</taxon>
        <taxon>Aleyrodinae</taxon>
        <taxon>Bemisia</taxon>
    </lineage>
</organism>
<dbReference type="Pfam" id="PF25090">
    <property type="entry name" value="DUF7805"/>
    <property type="match status" value="1"/>
</dbReference>
<dbReference type="InterPro" id="IPR035914">
    <property type="entry name" value="Sperma_CUB_dom_sf"/>
</dbReference>
<feature type="transmembrane region" description="Helical" evidence="4">
    <location>
        <begin position="912"/>
        <end position="935"/>
    </location>
</feature>
<dbReference type="Proteomes" id="UP001152759">
    <property type="component" value="Chromosome 1"/>
</dbReference>
<evidence type="ECO:0000313" key="6">
    <source>
        <dbReference type="EMBL" id="CAH0381616.1"/>
    </source>
</evidence>
<evidence type="ECO:0000256" key="3">
    <source>
        <dbReference type="SAM" id="MobiDB-lite"/>
    </source>
</evidence>
<dbReference type="InterPro" id="IPR053207">
    <property type="entry name" value="Non-NMDA_GluR_Accessory"/>
</dbReference>
<dbReference type="Pfam" id="PF00431">
    <property type="entry name" value="CUB"/>
    <property type="match status" value="1"/>
</dbReference>
<reference evidence="6" key="1">
    <citation type="submission" date="2021-12" db="EMBL/GenBank/DDBJ databases">
        <authorList>
            <person name="King R."/>
        </authorList>
    </citation>
    <scope>NUCLEOTIDE SEQUENCE</scope>
</reference>
<keyword evidence="4" id="KW-0472">Membrane</keyword>
<dbReference type="PANTHER" id="PTHR47537:SF3">
    <property type="entry name" value="CUB DOMAIN-CONTAINING PROTEIN"/>
    <property type="match status" value="1"/>
</dbReference>
<feature type="domain" description="CUB" evidence="5">
    <location>
        <begin position="3"/>
        <end position="130"/>
    </location>
</feature>
<evidence type="ECO:0000259" key="5">
    <source>
        <dbReference type="PROSITE" id="PS01180"/>
    </source>
</evidence>
<feature type="compositionally biased region" description="Basic residues" evidence="3">
    <location>
        <begin position="951"/>
        <end position="963"/>
    </location>
</feature>
<feature type="region of interest" description="Disordered" evidence="3">
    <location>
        <begin position="311"/>
        <end position="337"/>
    </location>
</feature>
<dbReference type="CDD" id="cd00112">
    <property type="entry name" value="LDLa"/>
    <property type="match status" value="1"/>
</dbReference>
<accession>A0A9P0EYW0</accession>
<dbReference type="EMBL" id="OU963862">
    <property type="protein sequence ID" value="CAH0381616.1"/>
    <property type="molecule type" value="Genomic_DNA"/>
</dbReference>
<dbReference type="SUPFAM" id="SSF49854">
    <property type="entry name" value="Spermadhesin, CUB domain"/>
    <property type="match status" value="1"/>
</dbReference>
<feature type="compositionally biased region" description="Low complexity" evidence="3">
    <location>
        <begin position="311"/>
        <end position="320"/>
    </location>
</feature>
<dbReference type="InterPro" id="IPR056707">
    <property type="entry name" value="DUF7805"/>
</dbReference>
<evidence type="ECO:0000313" key="7">
    <source>
        <dbReference type="Proteomes" id="UP001152759"/>
    </source>
</evidence>
<feature type="non-terminal residue" evidence="6">
    <location>
        <position position="996"/>
    </location>
</feature>
<feature type="compositionally biased region" description="Gly residues" evidence="3">
    <location>
        <begin position="321"/>
        <end position="330"/>
    </location>
</feature>
<evidence type="ECO:0000256" key="1">
    <source>
        <dbReference type="ARBA" id="ARBA00023157"/>
    </source>
</evidence>
<proteinExistence type="predicted"/>
<keyword evidence="1" id="KW-1015">Disulfide bond</keyword>
<dbReference type="CDD" id="cd00041">
    <property type="entry name" value="CUB"/>
    <property type="match status" value="1"/>
</dbReference>
<feature type="region of interest" description="Disordered" evidence="3">
    <location>
        <begin position="942"/>
        <end position="966"/>
    </location>
</feature>
<gene>
    <name evidence="6" type="ORF">BEMITA_LOCUS1248</name>
</gene>
<comment type="caution">
    <text evidence="2">Lacks conserved residue(s) required for the propagation of feature annotation.</text>
</comment>
<dbReference type="SMART" id="SM00192">
    <property type="entry name" value="LDLa"/>
    <property type="match status" value="1"/>
</dbReference>
<protein>
    <recommendedName>
        <fullName evidence="5">CUB domain-containing protein</fullName>
    </recommendedName>
</protein>
<dbReference type="Gene3D" id="2.60.120.290">
    <property type="entry name" value="Spermadhesin, CUB domain"/>
    <property type="match status" value="2"/>
</dbReference>
<keyword evidence="7" id="KW-1185">Reference proteome</keyword>
<dbReference type="GO" id="GO:0005886">
    <property type="term" value="C:plasma membrane"/>
    <property type="evidence" value="ECO:0007669"/>
    <property type="project" value="TreeGrafter"/>
</dbReference>
<dbReference type="AlphaFoldDB" id="A0A9P0EYW0"/>
<keyword evidence="4" id="KW-1133">Transmembrane helix</keyword>
<evidence type="ECO:0000256" key="4">
    <source>
        <dbReference type="SAM" id="Phobius"/>
    </source>
</evidence>
<name>A0A9P0EYW0_BEMTA</name>
<dbReference type="InterPro" id="IPR000859">
    <property type="entry name" value="CUB_dom"/>
</dbReference>
<dbReference type="FunFam" id="2.60.120.290:FF:000065">
    <property type="entry name" value="Uncharacterized protein, isoform E"/>
    <property type="match status" value="1"/>
</dbReference>
<dbReference type="PROSITE" id="PS01180">
    <property type="entry name" value="CUB"/>
    <property type="match status" value="2"/>
</dbReference>
<dbReference type="PANTHER" id="PTHR47537">
    <property type="entry name" value="CUBILIN"/>
    <property type="match status" value="1"/>
</dbReference>
<feature type="domain" description="CUB" evidence="5">
    <location>
        <begin position="157"/>
        <end position="305"/>
    </location>
</feature>
<sequence length="996" mass="113819">TACNRTYYGQVGRTYELEIRRPREDRLPLLCFLNFTAAGGSLGDLVQLTFDAFTVGRFVSFTMDGCPDGYMTIREEGRPDTKGQWCGSAWGYTVYYSETRSLNLSLNLFTLSDQGISGYNFDFKLSYKFLKYNEAHLRYGNSSQLSYRGELVQGSYCTRQLNKCDTRPCRVQSPNFPGIYPRNVTCYYRLEHNKVPSGKQALIAVRQRNSHKIHIKDQMVKYERSQRLLRVWDECNVVQDYLTVYDGGSTMDPVLVRLCGGDAVPDIISSGPDMLLEFHTSPYDNPFHPVPLSYLPGFELDVQIMYVEARSGSSSSPGGVSSVGGAGGGQRSRAGDGGRSRLKCLFTVSSFDSSWGLVENPRHSLPPNTTCFYQFQGRKDETVWLSFIKYHAASAGTIQSGAYHDAECNARLRIWDGRLPSEAQPQTNSTLIHEFCKEDAPKLCDHYFLSNTTRMTRPCSLSESYISRSQDLTLELFLRQGSVLYPINFLLRYEFVNTALEGARYNESGNQCDRLFKSEKSPLGSFRSPKSVFFYGRGGRRNVTCIFRFEPRWDEQVRIKLTRVKFGNRLCSTVFDSRIPGKQVCSREFHTFGFFNSPHNSTEGVSELWINEYPWAEEIKLPRHCVCSELDKVLTFTSLISSVIELNFTILNMNITEDYNDYFFEGEFNFVHIADADSVRKCELLKLDRRLSGTSGEITLPRKPDVVDHNSEVKITQIRLPEHLLCNNYPYLIQSSDSYLYLRVRGYELGYQSLLHWQDKLYQTQCSTKNRVVVYSVADSRDFKVVCPQDTSRYTSFDEDVQLFSKGWHDAFNQDYTILKPLERNFVVEFIGDEQETESYSIFWMQVSKRPDLAPAVSSRLSSEHTILDCPYRCPELNACISWTLWCDGKPHCPGGFDEEESNCAFQFGVSFLYITIGSSCLFILSVLLLLTLCIRSRSKEKYDPSERPRPPHPHPHGGHNHLHLNQNGDSAKHIHQLQTQLPSTDDLFIGVKDIC</sequence>
<keyword evidence="4" id="KW-0812">Transmembrane</keyword>
<evidence type="ECO:0000256" key="2">
    <source>
        <dbReference type="PROSITE-ProRule" id="PRU00059"/>
    </source>
</evidence>
<dbReference type="Gene3D" id="2.40.128.620">
    <property type="match status" value="1"/>
</dbReference>
<dbReference type="SMART" id="SM00042">
    <property type="entry name" value="CUB"/>
    <property type="match status" value="1"/>
</dbReference>
<dbReference type="InterPro" id="IPR002172">
    <property type="entry name" value="LDrepeatLR_classA_rpt"/>
</dbReference>